<dbReference type="InterPro" id="IPR050189">
    <property type="entry name" value="MFS_Efflux_Transporters"/>
</dbReference>
<gene>
    <name evidence="8" type="ORF">FKG94_14675</name>
</gene>
<keyword evidence="5 6" id="KW-0472">Membrane</keyword>
<feature type="transmembrane region" description="Helical" evidence="6">
    <location>
        <begin position="352"/>
        <end position="371"/>
    </location>
</feature>
<evidence type="ECO:0000256" key="2">
    <source>
        <dbReference type="ARBA" id="ARBA00022475"/>
    </source>
</evidence>
<dbReference type="InterPro" id="IPR020846">
    <property type="entry name" value="MFS_dom"/>
</dbReference>
<feature type="transmembrane region" description="Helical" evidence="6">
    <location>
        <begin position="266"/>
        <end position="283"/>
    </location>
</feature>
<evidence type="ECO:0000313" key="8">
    <source>
        <dbReference type="EMBL" id="TQV77615.1"/>
    </source>
</evidence>
<organism evidence="8 9">
    <name type="scientific">Exilibacterium tricleocarpae</name>
    <dbReference type="NCBI Taxonomy" id="2591008"/>
    <lineage>
        <taxon>Bacteria</taxon>
        <taxon>Pseudomonadati</taxon>
        <taxon>Pseudomonadota</taxon>
        <taxon>Gammaproteobacteria</taxon>
        <taxon>Cellvibrionales</taxon>
        <taxon>Cellvibrionaceae</taxon>
        <taxon>Exilibacterium</taxon>
    </lineage>
</organism>
<accession>A0A545TK75</accession>
<dbReference type="Pfam" id="PF07690">
    <property type="entry name" value="MFS_1"/>
    <property type="match status" value="1"/>
</dbReference>
<feature type="transmembrane region" description="Helical" evidence="6">
    <location>
        <begin position="75"/>
        <end position="91"/>
    </location>
</feature>
<protein>
    <submittedName>
        <fullName evidence="8">MFS transporter</fullName>
    </submittedName>
</protein>
<keyword evidence="3 6" id="KW-0812">Transmembrane</keyword>
<keyword evidence="9" id="KW-1185">Reference proteome</keyword>
<dbReference type="GO" id="GO:0005886">
    <property type="term" value="C:plasma membrane"/>
    <property type="evidence" value="ECO:0007669"/>
    <property type="project" value="UniProtKB-SubCell"/>
</dbReference>
<dbReference type="AlphaFoldDB" id="A0A545TK75"/>
<dbReference type="RefSeq" id="WP_142905097.1">
    <property type="nucleotide sequence ID" value="NZ_ML660095.1"/>
</dbReference>
<evidence type="ECO:0000256" key="1">
    <source>
        <dbReference type="ARBA" id="ARBA00004651"/>
    </source>
</evidence>
<name>A0A545TK75_9GAMM</name>
<evidence type="ECO:0000256" key="4">
    <source>
        <dbReference type="ARBA" id="ARBA00022989"/>
    </source>
</evidence>
<feature type="transmembrane region" description="Helical" evidence="6">
    <location>
        <begin position="52"/>
        <end position="68"/>
    </location>
</feature>
<evidence type="ECO:0000256" key="5">
    <source>
        <dbReference type="ARBA" id="ARBA00023136"/>
    </source>
</evidence>
<dbReference type="OrthoDB" id="5726213at2"/>
<dbReference type="GO" id="GO:0022857">
    <property type="term" value="F:transmembrane transporter activity"/>
    <property type="evidence" value="ECO:0007669"/>
    <property type="project" value="InterPro"/>
</dbReference>
<evidence type="ECO:0000313" key="9">
    <source>
        <dbReference type="Proteomes" id="UP000319732"/>
    </source>
</evidence>
<dbReference type="EMBL" id="VHSG01000014">
    <property type="protein sequence ID" value="TQV77615.1"/>
    <property type="molecule type" value="Genomic_DNA"/>
</dbReference>
<evidence type="ECO:0000256" key="3">
    <source>
        <dbReference type="ARBA" id="ARBA00022692"/>
    </source>
</evidence>
<comment type="subcellular location">
    <subcellularLocation>
        <location evidence="1">Cell membrane</location>
        <topology evidence="1">Multi-pass membrane protein</topology>
    </subcellularLocation>
</comment>
<dbReference type="InterPro" id="IPR036259">
    <property type="entry name" value="MFS_trans_sf"/>
</dbReference>
<feature type="transmembrane region" description="Helical" evidence="6">
    <location>
        <begin position="202"/>
        <end position="221"/>
    </location>
</feature>
<dbReference type="Proteomes" id="UP000319732">
    <property type="component" value="Unassembled WGS sequence"/>
</dbReference>
<dbReference type="Gene3D" id="1.20.1250.20">
    <property type="entry name" value="MFS general substrate transporter like domains"/>
    <property type="match status" value="2"/>
</dbReference>
<sequence length="381" mass="39327">MAINSDSPSIRAGALALYTAGGLFWAFLPYFIGLQTDAGGLSQTQAGSLGSGYLLGFTLASAGALWWVPRFNWRRVNLAGAVIIIAALAVLQDTDSYSVSLLAVIAVGVMMGSFWAIYYRIFAATANPDRNYAIGIVVSYTVLAVVSYVIGSYIIPASGLKGAAYTLGVAIILLASIGLLIPKNLAEEKVEAGYSYRPSRSIVLALIGILTTGLAFASVWAFAERIGVTAGLSRDAVSPVIASNLLAAAAGSVLATLLGTRLGRRFSLFAGFIVMAVAVFMLFGATSVWLYAGGLIGLGFGIGFVMPYQMALIAVLDSKGHFVVLIAAVQGLGSAAGPLLGGLAADISGVDALLVFVLCTLALSAVAFALVGSEVPDYREV</sequence>
<feature type="transmembrane region" description="Helical" evidence="6">
    <location>
        <begin position="97"/>
        <end position="119"/>
    </location>
</feature>
<feature type="transmembrane region" description="Helical" evidence="6">
    <location>
        <begin position="12"/>
        <end position="32"/>
    </location>
</feature>
<comment type="caution">
    <text evidence="8">The sequence shown here is derived from an EMBL/GenBank/DDBJ whole genome shotgun (WGS) entry which is preliminary data.</text>
</comment>
<dbReference type="InterPro" id="IPR011701">
    <property type="entry name" value="MFS"/>
</dbReference>
<keyword evidence="4 6" id="KW-1133">Transmembrane helix</keyword>
<dbReference type="PANTHER" id="PTHR43124:SF10">
    <property type="entry name" value="PURINE EFFLUX PUMP PBUE"/>
    <property type="match status" value="1"/>
</dbReference>
<evidence type="ECO:0000259" key="7">
    <source>
        <dbReference type="PROSITE" id="PS50850"/>
    </source>
</evidence>
<feature type="transmembrane region" description="Helical" evidence="6">
    <location>
        <begin position="162"/>
        <end position="181"/>
    </location>
</feature>
<feature type="transmembrane region" description="Helical" evidence="6">
    <location>
        <begin position="320"/>
        <end position="340"/>
    </location>
</feature>
<feature type="domain" description="Major facilitator superfamily (MFS) profile" evidence="7">
    <location>
        <begin position="201"/>
        <end position="381"/>
    </location>
</feature>
<feature type="transmembrane region" description="Helical" evidence="6">
    <location>
        <begin position="241"/>
        <end position="259"/>
    </location>
</feature>
<dbReference type="PANTHER" id="PTHR43124">
    <property type="entry name" value="PURINE EFFLUX PUMP PBUE"/>
    <property type="match status" value="1"/>
</dbReference>
<feature type="transmembrane region" description="Helical" evidence="6">
    <location>
        <begin position="131"/>
        <end position="156"/>
    </location>
</feature>
<dbReference type="PROSITE" id="PS50850">
    <property type="entry name" value="MFS"/>
    <property type="match status" value="1"/>
</dbReference>
<feature type="transmembrane region" description="Helical" evidence="6">
    <location>
        <begin position="289"/>
        <end position="308"/>
    </location>
</feature>
<dbReference type="SUPFAM" id="SSF103473">
    <property type="entry name" value="MFS general substrate transporter"/>
    <property type="match status" value="1"/>
</dbReference>
<reference evidence="8 9" key="1">
    <citation type="submission" date="2019-06" db="EMBL/GenBank/DDBJ databases">
        <title>Whole genome sequence for Cellvibrionaceae sp. R142.</title>
        <authorList>
            <person name="Wang G."/>
        </authorList>
    </citation>
    <scope>NUCLEOTIDE SEQUENCE [LARGE SCALE GENOMIC DNA]</scope>
    <source>
        <strain evidence="8 9">R142</strain>
    </source>
</reference>
<proteinExistence type="predicted"/>
<keyword evidence="2" id="KW-1003">Cell membrane</keyword>
<evidence type="ECO:0000256" key="6">
    <source>
        <dbReference type="SAM" id="Phobius"/>
    </source>
</evidence>